<accession>A0A7Z9A295</accession>
<protein>
    <recommendedName>
        <fullName evidence="4">Recombinase RecJ</fullName>
    </recommendedName>
</protein>
<evidence type="ECO:0008006" key="4">
    <source>
        <dbReference type="Google" id="ProtNLM"/>
    </source>
</evidence>
<evidence type="ECO:0000313" key="3">
    <source>
        <dbReference type="Proteomes" id="UP000282386"/>
    </source>
</evidence>
<dbReference type="EMBL" id="LR134479">
    <property type="protein sequence ID" value="VEI22110.1"/>
    <property type="molecule type" value="Genomic_DNA"/>
</dbReference>
<feature type="transmembrane region" description="Helical" evidence="1">
    <location>
        <begin position="12"/>
        <end position="37"/>
    </location>
</feature>
<name>A0A7Z9A295_9MICC</name>
<evidence type="ECO:0000256" key="1">
    <source>
        <dbReference type="SAM" id="Phobius"/>
    </source>
</evidence>
<proteinExistence type="predicted"/>
<evidence type="ECO:0000313" key="2">
    <source>
        <dbReference type="EMBL" id="VEI22110.1"/>
    </source>
</evidence>
<keyword evidence="1" id="KW-0472">Membrane</keyword>
<gene>
    <name evidence="2" type="ORF">NCTC10207_00176</name>
</gene>
<dbReference type="Proteomes" id="UP000282386">
    <property type="component" value="Chromosome"/>
</dbReference>
<keyword evidence="1" id="KW-1133">Transmembrane helix</keyword>
<reference evidence="2 3" key="1">
    <citation type="submission" date="2018-12" db="EMBL/GenBank/DDBJ databases">
        <authorList>
            <consortium name="Pathogen Informatics"/>
        </authorList>
    </citation>
    <scope>NUCLEOTIDE SEQUENCE [LARGE SCALE GENOMIC DNA]</scope>
    <source>
        <strain evidence="2 3">NCTC10207</strain>
    </source>
</reference>
<organism evidence="2 3">
    <name type="scientific">Rothia aeria</name>
    <dbReference type="NCBI Taxonomy" id="172042"/>
    <lineage>
        <taxon>Bacteria</taxon>
        <taxon>Bacillati</taxon>
        <taxon>Actinomycetota</taxon>
        <taxon>Actinomycetes</taxon>
        <taxon>Micrococcales</taxon>
        <taxon>Micrococcaceae</taxon>
        <taxon>Rothia</taxon>
    </lineage>
</organism>
<sequence>MTLMRCPAVLSAWYVGFMHIFGLAKYYEIIMSLSWAFELPHFRRGMRHNGSVFVLTFIQRSDTASVPSLLESLEKLNPQVTFAQTYPDEAQGAFESASDALHAALLAAHAHGFWVGIGAGELTFPRFAGALGALNITDCTGDALEFSRLAVEYARGGAPSRGIAVMARDRSLAEMATGSARLLYRVCADRTEAEWRVVRLLVPGVRGQQKAAAAALGITTQAVSRALVRSLWHEEQAARATVVNLLDRMDVAEPSVIAAE</sequence>
<keyword evidence="1" id="KW-0812">Transmembrane</keyword>
<dbReference type="AlphaFoldDB" id="A0A7Z9A295"/>